<reference evidence="23" key="1">
    <citation type="submission" date="2023-03" db="EMBL/GenBank/DDBJ databases">
        <title>Chromosome-scale reference genome and RAD-based genetic map of yellow starthistle (Centaurea solstitialis) reveal putative structural variation and QTLs associated with invader traits.</title>
        <authorList>
            <person name="Reatini B."/>
            <person name="Cang F.A."/>
            <person name="Jiang Q."/>
            <person name="Mckibben M.T.W."/>
            <person name="Barker M.S."/>
            <person name="Rieseberg L.H."/>
            <person name="Dlugosch K.M."/>
        </authorList>
    </citation>
    <scope>NUCLEOTIDE SEQUENCE</scope>
    <source>
        <strain evidence="23">CAN-66</strain>
        <tissue evidence="23">Leaf</tissue>
    </source>
</reference>
<dbReference type="Pfam" id="PF01453">
    <property type="entry name" value="B_lectin"/>
    <property type="match status" value="1"/>
</dbReference>
<evidence type="ECO:0000256" key="3">
    <source>
        <dbReference type="ARBA" id="ARBA00022527"/>
    </source>
</evidence>
<dbReference type="Pfam" id="PF07714">
    <property type="entry name" value="PK_Tyr_Ser-Thr"/>
    <property type="match status" value="1"/>
</dbReference>
<evidence type="ECO:0000256" key="17">
    <source>
        <dbReference type="ARBA" id="ARBA00048679"/>
    </source>
</evidence>
<keyword evidence="6" id="KW-0732">Signal</keyword>
<comment type="catalytic activity">
    <reaction evidence="16 18">
        <text>L-threonyl-[protein] + ATP = O-phospho-L-threonyl-[protein] + ADP + H(+)</text>
        <dbReference type="Rhea" id="RHEA:46608"/>
        <dbReference type="Rhea" id="RHEA-COMP:11060"/>
        <dbReference type="Rhea" id="RHEA-COMP:11605"/>
        <dbReference type="ChEBI" id="CHEBI:15378"/>
        <dbReference type="ChEBI" id="CHEBI:30013"/>
        <dbReference type="ChEBI" id="CHEBI:30616"/>
        <dbReference type="ChEBI" id="CHEBI:61977"/>
        <dbReference type="ChEBI" id="CHEBI:456216"/>
        <dbReference type="EC" id="2.7.11.1"/>
    </reaction>
</comment>
<dbReference type="InterPro" id="IPR036426">
    <property type="entry name" value="Bulb-type_lectin_dom_sf"/>
</dbReference>
<dbReference type="GO" id="GO:0005886">
    <property type="term" value="C:plasma membrane"/>
    <property type="evidence" value="ECO:0007669"/>
    <property type="project" value="UniProtKB-SubCell"/>
</dbReference>
<keyword evidence="7" id="KW-0430">Lectin</keyword>
<keyword evidence="8 18" id="KW-0547">Nucleotide-binding</keyword>
<comment type="similarity">
    <text evidence="18">Belongs to the protein kinase superfamily. Ser/Thr protein kinase family.</text>
</comment>
<dbReference type="InterPro" id="IPR003609">
    <property type="entry name" value="Pan_app"/>
</dbReference>
<evidence type="ECO:0000259" key="21">
    <source>
        <dbReference type="PROSITE" id="PS50927"/>
    </source>
</evidence>
<dbReference type="FunFam" id="1.10.510.10:FF:000060">
    <property type="entry name" value="G-type lectin S-receptor-like serine/threonine-protein kinase"/>
    <property type="match status" value="1"/>
</dbReference>
<evidence type="ECO:0000256" key="12">
    <source>
        <dbReference type="ARBA" id="ARBA00023136"/>
    </source>
</evidence>
<sequence>MANTSIKILILITISAYFFTNPCYSETDTLRQGRKLKDWDELISSNGVFSLKLFSFGTTISPYLGIFYYHNTIFISNGDLYHFDGFNRKAVWVANRNNPISDIDGSLMIDAHGKLSILSSGGIVLDLFSPTPVVRNASATLLDSGNFVLQELYPDGSVKRVLWQSFDYPTDTLLPGMKLGINLKTRQRWSLTSWASDQLPALGTFTLTADPNGTGQLDILRRGNIHWRSGLWQNGQFQNTNLQSVGPDVHLYYIFNETELSFTYLTRTYHSFPALRMYPDGQLKGAILNLDVHCFSEIAPQPGCVEYNLDRLKCRKDHYIDRSWSSQDGYIYTDEYEYDNSHNLTLFDCERICWRNCSCTAYTYANKNGAGCTTYYGQRIYTPVKAKSRIEYYTISYKQGTNKKWIWLIIGIGSLAPLVSCYLLEKKFHVRGKAKTTQKLLLRKLRRFYNNIRRDKKMNNELRYFTFQSILSATNKFSSTNKLGEGGFGAVYKGKLADGQEVAVKRLSKSSTQGVKEFKNETELIVKLQHTNLVRLLGCCIEKQEKILVYEYMPNSSLDFFLFDPSKTGLLDWNNRFVIIEGIAQGLLYLHKFSRLRVIHRDLKASNILLDDYLKPKISDFGLAKLFGNNESEANTSRVVGTRGYVPPEYMREGTVSIKTDVFSFGVLLLEIVSGKKNHRSYDAEHPLNLLALAWELWNEGRGLELMDAVLEDSYSPKEVMTCIHVGLLCVQDHATDRPTMSEVISMLTNEDMNLPDPKQPAFFIERHDAEAVRDDNLGNGSVNGQSMSILVAR</sequence>
<evidence type="ECO:0000256" key="7">
    <source>
        <dbReference type="ARBA" id="ARBA00022734"/>
    </source>
</evidence>
<evidence type="ECO:0000256" key="1">
    <source>
        <dbReference type="ARBA" id="ARBA00004251"/>
    </source>
</evidence>
<dbReference type="InterPro" id="IPR017441">
    <property type="entry name" value="Protein_kinase_ATP_BS"/>
</dbReference>
<proteinExistence type="inferred from homology"/>
<dbReference type="PANTHER" id="PTHR27002">
    <property type="entry name" value="RECEPTOR-LIKE SERINE/THREONINE-PROTEIN KINASE SD1-8"/>
    <property type="match status" value="1"/>
</dbReference>
<dbReference type="InterPro" id="IPR001480">
    <property type="entry name" value="Bulb-type_lectin_dom"/>
</dbReference>
<keyword evidence="10 18" id="KW-0067">ATP-binding</keyword>
<evidence type="ECO:0000256" key="18">
    <source>
        <dbReference type="PIRNR" id="PIRNR000641"/>
    </source>
</evidence>
<accession>A0AA38WPI5</accession>
<dbReference type="GO" id="GO:0030246">
    <property type="term" value="F:carbohydrate binding"/>
    <property type="evidence" value="ECO:0007669"/>
    <property type="project" value="UniProtKB-KW"/>
</dbReference>
<dbReference type="InterPro" id="IPR011009">
    <property type="entry name" value="Kinase-like_dom_sf"/>
</dbReference>
<organism evidence="23 24">
    <name type="scientific">Centaurea solstitialis</name>
    <name type="common">yellow star-thistle</name>
    <dbReference type="NCBI Taxonomy" id="347529"/>
    <lineage>
        <taxon>Eukaryota</taxon>
        <taxon>Viridiplantae</taxon>
        <taxon>Streptophyta</taxon>
        <taxon>Embryophyta</taxon>
        <taxon>Tracheophyta</taxon>
        <taxon>Spermatophyta</taxon>
        <taxon>Magnoliopsida</taxon>
        <taxon>eudicotyledons</taxon>
        <taxon>Gunneridae</taxon>
        <taxon>Pentapetalae</taxon>
        <taxon>asterids</taxon>
        <taxon>campanulids</taxon>
        <taxon>Asterales</taxon>
        <taxon>Asteraceae</taxon>
        <taxon>Carduoideae</taxon>
        <taxon>Cardueae</taxon>
        <taxon>Centaureinae</taxon>
        <taxon>Centaurea</taxon>
    </lineage>
</organism>
<dbReference type="Pfam" id="PF08276">
    <property type="entry name" value="PAN_2"/>
    <property type="match status" value="1"/>
</dbReference>
<evidence type="ECO:0000256" key="2">
    <source>
        <dbReference type="ARBA" id="ARBA00022475"/>
    </source>
</evidence>
<evidence type="ECO:0000256" key="10">
    <source>
        <dbReference type="ARBA" id="ARBA00022840"/>
    </source>
</evidence>
<dbReference type="EMBL" id="JARYMX010000002">
    <property type="protein sequence ID" value="KAJ9560105.1"/>
    <property type="molecule type" value="Genomic_DNA"/>
</dbReference>
<evidence type="ECO:0000259" key="20">
    <source>
        <dbReference type="PROSITE" id="PS50011"/>
    </source>
</evidence>
<dbReference type="Pfam" id="PF11883">
    <property type="entry name" value="DUF3403"/>
    <property type="match status" value="1"/>
</dbReference>
<comment type="catalytic activity">
    <reaction evidence="17 18">
        <text>L-seryl-[protein] + ATP = O-phospho-L-seryl-[protein] + ADP + H(+)</text>
        <dbReference type="Rhea" id="RHEA:17989"/>
        <dbReference type="Rhea" id="RHEA-COMP:9863"/>
        <dbReference type="Rhea" id="RHEA-COMP:11604"/>
        <dbReference type="ChEBI" id="CHEBI:15378"/>
        <dbReference type="ChEBI" id="CHEBI:29999"/>
        <dbReference type="ChEBI" id="CHEBI:30616"/>
        <dbReference type="ChEBI" id="CHEBI:83421"/>
        <dbReference type="ChEBI" id="CHEBI:456216"/>
        <dbReference type="EC" id="2.7.11.1"/>
    </reaction>
</comment>
<dbReference type="SUPFAM" id="SSF51110">
    <property type="entry name" value="alpha-D-mannose-specific plant lectins"/>
    <property type="match status" value="1"/>
</dbReference>
<keyword evidence="12" id="KW-0472">Membrane</keyword>
<evidence type="ECO:0000256" key="11">
    <source>
        <dbReference type="ARBA" id="ARBA00022989"/>
    </source>
</evidence>
<dbReference type="AlphaFoldDB" id="A0AA38WPI5"/>
<dbReference type="InterPro" id="IPR008271">
    <property type="entry name" value="Ser/Thr_kinase_AS"/>
</dbReference>
<dbReference type="PANTHER" id="PTHR27002:SF926">
    <property type="entry name" value="OS07G0535800 PROTEIN"/>
    <property type="match status" value="1"/>
</dbReference>
<gene>
    <name evidence="23" type="ORF">OSB04_005265</name>
</gene>
<comment type="subcellular location">
    <subcellularLocation>
        <location evidence="1">Cell membrane</location>
        <topology evidence="1">Single-pass type I membrane protein</topology>
    </subcellularLocation>
</comment>
<feature type="binding site" evidence="19">
    <location>
        <position position="505"/>
    </location>
    <ligand>
        <name>ATP</name>
        <dbReference type="ChEBI" id="CHEBI:30616"/>
    </ligand>
</feature>
<keyword evidence="24" id="KW-1185">Reference proteome</keyword>
<keyword evidence="13" id="KW-1015">Disulfide bond</keyword>
<dbReference type="Gene3D" id="1.10.510.10">
    <property type="entry name" value="Transferase(Phosphotransferase) domain 1"/>
    <property type="match status" value="1"/>
</dbReference>
<dbReference type="CDD" id="cd14066">
    <property type="entry name" value="STKc_IRAK"/>
    <property type="match status" value="1"/>
</dbReference>
<evidence type="ECO:0000313" key="23">
    <source>
        <dbReference type="EMBL" id="KAJ9560105.1"/>
    </source>
</evidence>
<dbReference type="PROSITE" id="PS00108">
    <property type="entry name" value="PROTEIN_KINASE_ST"/>
    <property type="match status" value="1"/>
</dbReference>
<keyword evidence="3 18" id="KW-0723">Serine/threonine-protein kinase</keyword>
<keyword evidence="4 18" id="KW-0808">Transferase</keyword>
<dbReference type="SUPFAM" id="SSF56112">
    <property type="entry name" value="Protein kinase-like (PK-like)"/>
    <property type="match status" value="1"/>
</dbReference>
<dbReference type="EC" id="2.7.11.1" evidence="18"/>
<dbReference type="InterPro" id="IPR024171">
    <property type="entry name" value="SRK-like_kinase"/>
</dbReference>
<dbReference type="Proteomes" id="UP001172457">
    <property type="component" value="Chromosome 2"/>
</dbReference>
<evidence type="ECO:0000256" key="5">
    <source>
        <dbReference type="ARBA" id="ARBA00022692"/>
    </source>
</evidence>
<protein>
    <recommendedName>
        <fullName evidence="18">Receptor-like serine/threonine-protein kinase</fullName>
        <ecNumber evidence="18">2.7.11.1</ecNumber>
    </recommendedName>
</protein>
<dbReference type="PROSITE" id="PS50011">
    <property type="entry name" value="PROTEIN_KINASE_DOM"/>
    <property type="match status" value="1"/>
</dbReference>
<dbReference type="Gene3D" id="2.90.10.10">
    <property type="entry name" value="Bulb-type lectin domain"/>
    <property type="match status" value="1"/>
</dbReference>
<evidence type="ECO:0000256" key="9">
    <source>
        <dbReference type="ARBA" id="ARBA00022777"/>
    </source>
</evidence>
<comment type="caution">
    <text evidence="23">The sequence shown here is derived from an EMBL/GenBank/DDBJ whole genome shotgun (WGS) entry which is preliminary data.</text>
</comment>
<evidence type="ECO:0000256" key="13">
    <source>
        <dbReference type="ARBA" id="ARBA00023157"/>
    </source>
</evidence>
<feature type="domain" description="Apple" evidence="22">
    <location>
        <begin position="314"/>
        <end position="397"/>
    </location>
</feature>
<keyword evidence="9 18" id="KW-0418">Kinase</keyword>
<evidence type="ECO:0000313" key="24">
    <source>
        <dbReference type="Proteomes" id="UP001172457"/>
    </source>
</evidence>
<dbReference type="InterPro" id="IPR001245">
    <property type="entry name" value="Ser-Thr/Tyr_kinase_cat_dom"/>
</dbReference>
<evidence type="ECO:0000256" key="6">
    <source>
        <dbReference type="ARBA" id="ARBA00022729"/>
    </source>
</evidence>
<dbReference type="PROSITE" id="PS50948">
    <property type="entry name" value="PAN"/>
    <property type="match status" value="1"/>
</dbReference>
<dbReference type="InterPro" id="IPR021820">
    <property type="entry name" value="S-locus_recpt_kinase_C"/>
</dbReference>
<dbReference type="InterPro" id="IPR000719">
    <property type="entry name" value="Prot_kinase_dom"/>
</dbReference>
<dbReference type="FunFam" id="3.30.200.20:FF:000330">
    <property type="entry name" value="G-type lectin S-receptor-like serine/threonine-protein kinase At4g03230"/>
    <property type="match status" value="1"/>
</dbReference>
<evidence type="ECO:0000256" key="19">
    <source>
        <dbReference type="PROSITE-ProRule" id="PRU10141"/>
    </source>
</evidence>
<name>A0AA38WPI5_9ASTR</name>
<evidence type="ECO:0000256" key="8">
    <source>
        <dbReference type="ARBA" id="ARBA00022741"/>
    </source>
</evidence>
<keyword evidence="14" id="KW-0675">Receptor</keyword>
<feature type="domain" description="Bulb-type lectin" evidence="21">
    <location>
        <begin position="27"/>
        <end position="162"/>
    </location>
</feature>
<evidence type="ECO:0000256" key="4">
    <source>
        <dbReference type="ARBA" id="ARBA00022679"/>
    </source>
</evidence>
<keyword evidence="2" id="KW-1003">Cell membrane</keyword>
<keyword evidence="5" id="KW-0812">Transmembrane</keyword>
<evidence type="ECO:0000256" key="16">
    <source>
        <dbReference type="ARBA" id="ARBA00047899"/>
    </source>
</evidence>
<dbReference type="GO" id="GO:0004674">
    <property type="term" value="F:protein serine/threonine kinase activity"/>
    <property type="evidence" value="ECO:0007669"/>
    <property type="project" value="UniProtKB-KW"/>
</dbReference>
<evidence type="ECO:0000259" key="22">
    <source>
        <dbReference type="PROSITE" id="PS50948"/>
    </source>
</evidence>
<dbReference type="CDD" id="cd00028">
    <property type="entry name" value="B_lectin"/>
    <property type="match status" value="1"/>
</dbReference>
<dbReference type="PROSITE" id="PS50927">
    <property type="entry name" value="BULB_LECTIN"/>
    <property type="match status" value="1"/>
</dbReference>
<dbReference type="SMART" id="SM00108">
    <property type="entry name" value="B_lectin"/>
    <property type="match status" value="1"/>
</dbReference>
<dbReference type="Gene3D" id="3.30.200.20">
    <property type="entry name" value="Phosphorylase Kinase, domain 1"/>
    <property type="match status" value="1"/>
</dbReference>
<evidence type="ECO:0000256" key="14">
    <source>
        <dbReference type="ARBA" id="ARBA00023170"/>
    </source>
</evidence>
<dbReference type="GO" id="GO:0005524">
    <property type="term" value="F:ATP binding"/>
    <property type="evidence" value="ECO:0007669"/>
    <property type="project" value="UniProtKB-UniRule"/>
</dbReference>
<dbReference type="PROSITE" id="PS00107">
    <property type="entry name" value="PROTEIN_KINASE_ATP"/>
    <property type="match status" value="1"/>
</dbReference>
<evidence type="ECO:0000256" key="15">
    <source>
        <dbReference type="ARBA" id="ARBA00023180"/>
    </source>
</evidence>
<dbReference type="PIRSF" id="PIRSF000641">
    <property type="entry name" value="SRK"/>
    <property type="match status" value="1"/>
</dbReference>
<dbReference type="SMART" id="SM00220">
    <property type="entry name" value="S_TKc"/>
    <property type="match status" value="1"/>
</dbReference>
<keyword evidence="11" id="KW-1133">Transmembrane helix</keyword>
<keyword evidence="15" id="KW-0325">Glycoprotein</keyword>
<feature type="domain" description="Protein kinase" evidence="20">
    <location>
        <begin position="477"/>
        <end position="763"/>
    </location>
</feature>